<proteinExistence type="predicted"/>
<sequence length="74" mass="8303">MIFITPLSDADDHDLRRLKSSDSEHNIVLVNSGYSAFKEIVPDINLDAELTLEDNLSQTLKFLSAKNIIPEDCI</sequence>
<reference evidence="1" key="1">
    <citation type="submission" date="2019-08" db="EMBL/GenBank/DDBJ databases">
        <authorList>
            <person name="Kucharzyk K."/>
            <person name="Murdoch R.W."/>
            <person name="Higgins S."/>
            <person name="Loffler F."/>
        </authorList>
    </citation>
    <scope>NUCLEOTIDE SEQUENCE</scope>
</reference>
<organism evidence="1">
    <name type="scientific">bioreactor metagenome</name>
    <dbReference type="NCBI Taxonomy" id="1076179"/>
    <lineage>
        <taxon>unclassified sequences</taxon>
        <taxon>metagenomes</taxon>
        <taxon>ecological metagenomes</taxon>
    </lineage>
</organism>
<dbReference type="EMBL" id="VSSQ01139511">
    <property type="protein sequence ID" value="MPN62047.1"/>
    <property type="molecule type" value="Genomic_DNA"/>
</dbReference>
<accession>A0A645JFA1</accession>
<protein>
    <submittedName>
        <fullName evidence="1">Uncharacterized protein</fullName>
    </submittedName>
</protein>
<comment type="caution">
    <text evidence="1">The sequence shown here is derived from an EMBL/GenBank/DDBJ whole genome shotgun (WGS) entry which is preliminary data.</text>
</comment>
<evidence type="ECO:0000313" key="1">
    <source>
        <dbReference type="EMBL" id="MPN62047.1"/>
    </source>
</evidence>
<gene>
    <name evidence="1" type="ORF">SDC9_209793</name>
</gene>
<dbReference type="AlphaFoldDB" id="A0A645JFA1"/>
<name>A0A645JFA1_9ZZZZ</name>